<organism evidence="1 2">
    <name type="scientific">Ehrlichia japonica</name>
    <dbReference type="NCBI Taxonomy" id="391036"/>
    <lineage>
        <taxon>Bacteria</taxon>
        <taxon>Pseudomonadati</taxon>
        <taxon>Pseudomonadota</taxon>
        <taxon>Alphaproteobacteria</taxon>
        <taxon>Rickettsiales</taxon>
        <taxon>Anaplasmataceae</taxon>
        <taxon>Ehrlichia</taxon>
    </lineage>
</organism>
<name>X5H192_9RICK</name>
<dbReference type="Proteomes" id="UP000023762">
    <property type="component" value="Chromosome"/>
</dbReference>
<dbReference type="HOGENOM" id="CLU_3308875_0_0_5"/>
<proteinExistence type="predicted"/>
<reference evidence="1 2" key="1">
    <citation type="submission" date="2014-03" db="EMBL/GenBank/DDBJ databases">
        <title>Sequencing and Comparison of Genomes and Transcriptome Profiles of Human Ehrlichiosis Agents.</title>
        <authorList>
            <person name="Lin M."/>
            <person name="Daugherty S.C."/>
            <person name="Nagaraj S."/>
            <person name="Cheng Z."/>
            <person name="Xiong Q."/>
            <person name="Lin F.-Y."/>
            <person name="Sengamalay N."/>
            <person name="Ott S."/>
            <person name="Godinez A."/>
            <person name="Tallon L.J."/>
            <person name="Sadzewicz L."/>
            <person name="Fraser C.M."/>
            <person name="Dunning Hotopp J.C."/>
            <person name="Rikihisa Y."/>
        </authorList>
    </citation>
    <scope>NUCLEOTIDE SEQUENCE [LARGE SCALE GENOMIC DNA]</scope>
    <source>
        <strain evidence="1 2">HF</strain>
    </source>
</reference>
<evidence type="ECO:0000313" key="1">
    <source>
        <dbReference type="EMBL" id="AHX04564.1"/>
    </source>
</evidence>
<sequence>MFAYKSTLCILLWHKYNMLHASIINCRTLEVLYAFVFYI</sequence>
<dbReference type="AlphaFoldDB" id="X5H192"/>
<gene>
    <name evidence="1" type="ORF">EHF_0729</name>
</gene>
<accession>X5H192</accession>
<dbReference type="EMBL" id="CP007474">
    <property type="protein sequence ID" value="AHX04564.1"/>
    <property type="molecule type" value="Genomic_DNA"/>
</dbReference>
<protein>
    <submittedName>
        <fullName evidence="1">Uncharacterized protein</fullName>
    </submittedName>
</protein>
<keyword evidence="2" id="KW-1185">Reference proteome</keyword>
<dbReference type="KEGG" id="ehh:EHF_0729"/>
<evidence type="ECO:0000313" key="2">
    <source>
        <dbReference type="Proteomes" id="UP000023762"/>
    </source>
</evidence>